<evidence type="ECO:0000313" key="3">
    <source>
        <dbReference type="Proteomes" id="UP000602395"/>
    </source>
</evidence>
<reference evidence="2 3" key="1">
    <citation type="submission" date="2020-09" db="EMBL/GenBank/DDBJ databases">
        <title>Novel species in genus Gordonia.</title>
        <authorList>
            <person name="Zhang G."/>
        </authorList>
    </citation>
    <scope>NUCLEOTIDE SEQUENCE [LARGE SCALE GENOMIC DNA]</scope>
    <source>
        <strain evidence="2 3">ON-33</strain>
    </source>
</reference>
<comment type="caution">
    <text evidence="2">The sequence shown here is derived from an EMBL/GenBank/DDBJ whole genome shotgun (WGS) entry which is preliminary data.</text>
</comment>
<dbReference type="InterPro" id="IPR001011">
    <property type="entry name" value="Acid_Pase_classA_bac"/>
</dbReference>
<sequence length="433" mass="46180">MDFTGCRHSCVTCAVVLLIDHLGSAAHARCCAAHRNRSFTCAINTTGEELPAVSTLRLRSAVISVLTPILLVTGFVASGVATAAPTVATPAPFTPAELVGPYASDVPSSGTYIPVLDGFAGLRRDRPDIIASNLQKVKGINNSATRAQQADAISINYDDRLVSLSDALGDRLGTVFRQLLAAGKLPKVDALAGGDTARAGLPLGTTLLEKQYYDNPRPFVVAPNSIKKYNKPGGDLYSDLANNGSYPSGHANMAYWKGALLAYWLPELGPQIIARAGEIGRSRMVLGVHYPLDVMGGRIMGTDIAAARLADPRFARLVEQAGAQLRTQLGRSVGMPLDDFIARDTPYLTTQQAVTEHRGMMTYGFPVVSPGQRNAIPASAAALLRSRFPRLTDAQRLDILRRTAIRSGYPLDQSGRNGGWLRIDLAAAYAVSP</sequence>
<dbReference type="Pfam" id="PF01569">
    <property type="entry name" value="PAP2"/>
    <property type="match status" value="1"/>
</dbReference>
<proteinExistence type="predicted"/>
<gene>
    <name evidence="2" type="ORF">IDF66_06655</name>
</gene>
<dbReference type="EMBL" id="JACWMS010000001">
    <property type="protein sequence ID" value="MBD1319259.1"/>
    <property type="molecule type" value="Genomic_DNA"/>
</dbReference>
<evidence type="ECO:0000259" key="1">
    <source>
        <dbReference type="SMART" id="SM00014"/>
    </source>
</evidence>
<feature type="domain" description="Phosphatidic acid phosphatase type 2/haloperoxidase" evidence="1">
    <location>
        <begin position="187"/>
        <end position="309"/>
    </location>
</feature>
<dbReference type="SMART" id="SM00014">
    <property type="entry name" value="acidPPc"/>
    <property type="match status" value="1"/>
</dbReference>
<name>A0ABR7WBY4_9ACTN</name>
<organism evidence="2 3">
    <name type="scientific">Gordonia hankookensis</name>
    <dbReference type="NCBI Taxonomy" id="589403"/>
    <lineage>
        <taxon>Bacteria</taxon>
        <taxon>Bacillati</taxon>
        <taxon>Actinomycetota</taxon>
        <taxon>Actinomycetes</taxon>
        <taxon>Mycobacteriales</taxon>
        <taxon>Gordoniaceae</taxon>
        <taxon>Gordonia</taxon>
    </lineage>
</organism>
<accession>A0ABR7WBY4</accession>
<dbReference type="Gene3D" id="1.20.144.10">
    <property type="entry name" value="Phosphatidic acid phosphatase type 2/haloperoxidase"/>
    <property type="match status" value="1"/>
</dbReference>
<dbReference type="Proteomes" id="UP000602395">
    <property type="component" value="Unassembled WGS sequence"/>
</dbReference>
<dbReference type="InterPro" id="IPR000326">
    <property type="entry name" value="PAP2/HPO"/>
</dbReference>
<dbReference type="CDD" id="cd03397">
    <property type="entry name" value="PAP2_acid_phosphatase"/>
    <property type="match status" value="1"/>
</dbReference>
<evidence type="ECO:0000313" key="2">
    <source>
        <dbReference type="EMBL" id="MBD1319259.1"/>
    </source>
</evidence>
<keyword evidence="3" id="KW-1185">Reference proteome</keyword>
<protein>
    <submittedName>
        <fullName evidence="2">Phosphatase PAP2 family protein</fullName>
    </submittedName>
</protein>
<dbReference type="InterPro" id="IPR036938">
    <property type="entry name" value="PAP2/HPO_sf"/>
</dbReference>
<dbReference type="SUPFAM" id="SSF48317">
    <property type="entry name" value="Acid phosphatase/Vanadium-dependent haloperoxidase"/>
    <property type="match status" value="1"/>
</dbReference>